<reference evidence="8 9" key="1">
    <citation type="submission" date="2016-11" db="EMBL/GenBank/DDBJ databases">
        <title>Trade-off between light-utilization and light-protection in marine flavobacteria.</title>
        <authorList>
            <person name="Kumagai Y."/>
        </authorList>
    </citation>
    <scope>NUCLEOTIDE SEQUENCE [LARGE SCALE GENOMIC DNA]</scope>
    <source>
        <strain evidence="8 9">NBRC 107125</strain>
    </source>
</reference>
<dbReference type="GO" id="GO:0004356">
    <property type="term" value="F:glutamine synthetase activity"/>
    <property type="evidence" value="ECO:0007669"/>
    <property type="project" value="InterPro"/>
</dbReference>
<keyword evidence="9" id="KW-1185">Reference proteome</keyword>
<dbReference type="PROSITE" id="PS51987">
    <property type="entry name" value="GS_CATALYTIC"/>
    <property type="match status" value="1"/>
</dbReference>
<dbReference type="InterPro" id="IPR014746">
    <property type="entry name" value="Gln_synth/guanido_kin_cat_dom"/>
</dbReference>
<dbReference type="InterPro" id="IPR036651">
    <property type="entry name" value="Gln_synt_N_sf"/>
</dbReference>
<dbReference type="Gene3D" id="3.30.590.10">
    <property type="entry name" value="Glutamine synthetase/guanido kinase, catalytic domain"/>
    <property type="match status" value="1"/>
</dbReference>
<dbReference type="OrthoDB" id="9789509at2"/>
<organism evidence="8 9">
    <name type="scientific">Oceanicoccus sagamiensis</name>
    <dbReference type="NCBI Taxonomy" id="716816"/>
    <lineage>
        <taxon>Bacteria</taxon>
        <taxon>Pseudomonadati</taxon>
        <taxon>Pseudomonadota</taxon>
        <taxon>Gammaproteobacteria</taxon>
        <taxon>Cellvibrionales</taxon>
        <taxon>Spongiibacteraceae</taxon>
        <taxon>Oceanicoccus</taxon>
    </lineage>
</organism>
<comment type="similarity">
    <text evidence="4 5">Belongs to the glutamine synthetase family.</text>
</comment>
<feature type="domain" description="GS beta-grasp" evidence="6">
    <location>
        <begin position="20"/>
        <end position="114"/>
    </location>
</feature>
<evidence type="ECO:0000256" key="4">
    <source>
        <dbReference type="PROSITE-ProRule" id="PRU01330"/>
    </source>
</evidence>
<dbReference type="AlphaFoldDB" id="A0A1X9N5R8"/>
<dbReference type="Proteomes" id="UP000193450">
    <property type="component" value="Chromosome"/>
</dbReference>
<dbReference type="SUPFAM" id="SSF55931">
    <property type="entry name" value="Glutamine synthetase/guanido kinase"/>
    <property type="match status" value="1"/>
</dbReference>
<dbReference type="PROSITE" id="PS51986">
    <property type="entry name" value="GS_BETA_GRASP"/>
    <property type="match status" value="1"/>
</dbReference>
<dbReference type="GO" id="GO:0006542">
    <property type="term" value="P:glutamine biosynthetic process"/>
    <property type="evidence" value="ECO:0007669"/>
    <property type="project" value="InterPro"/>
</dbReference>
<dbReference type="Pfam" id="PF00120">
    <property type="entry name" value="Gln-synt_C"/>
    <property type="match status" value="1"/>
</dbReference>
<gene>
    <name evidence="8" type="ORF">BST96_02510</name>
</gene>
<dbReference type="SUPFAM" id="SSF54368">
    <property type="entry name" value="Glutamine synthetase, N-terminal domain"/>
    <property type="match status" value="1"/>
</dbReference>
<sequence>MSNDFNEARKQALQFLADNPDIEIIEVLFTDLNGALRGKWLPANKLESVFNWGDFKMPLTTTTPDIWGRDVAALCASTGDGDGLCSPIISSLKRLPWTERPTAQLFLQMHGEDGSPWGFDPRVVLKNVVAKYQTLGLRPVTAPELEFHLLLEQRDAMGVPQLPDSRCNGKTKIAGQLYSIDMMQEQAALLHEIREAAQTMELPLDGLLKELGPGQYELNLYHLDDPLQVADNMQLIKRLIKGMAKKHGYIASFMAKPFADQEGNGLHCHTSLLDKNGHNLFDNNDEQGTDVLRHAVAGLAETMAESMLIFAPHLNSYRRFTAGSHISLAPTWGYENRAAALRIPNGNTRARRIEHRVAGADANPYLMLAVILAGIIHGISNQLTAQPPINDNSQPPEPSLPNNWHSALALFQHSDFIKQQLGTDFHRAFCAVKQAEQAEFARAISPFEYDSYLVMA</sequence>
<accession>A0A1X9N5R8</accession>
<keyword evidence="2" id="KW-0547">Nucleotide-binding</keyword>
<evidence type="ECO:0000259" key="7">
    <source>
        <dbReference type="PROSITE" id="PS51987"/>
    </source>
</evidence>
<evidence type="ECO:0000259" key="6">
    <source>
        <dbReference type="PROSITE" id="PS51986"/>
    </source>
</evidence>
<protein>
    <submittedName>
        <fullName evidence="8">Glutamine synthetase</fullName>
    </submittedName>
</protein>
<dbReference type="InterPro" id="IPR008146">
    <property type="entry name" value="Gln_synth_cat_dom"/>
</dbReference>
<dbReference type="InterPro" id="IPR008147">
    <property type="entry name" value="Gln_synt_N"/>
</dbReference>
<name>A0A1X9N5R8_9GAMM</name>
<evidence type="ECO:0000313" key="9">
    <source>
        <dbReference type="Proteomes" id="UP000193450"/>
    </source>
</evidence>
<dbReference type="KEGG" id="osg:BST96_02510"/>
<dbReference type="GO" id="GO:0006598">
    <property type="term" value="P:polyamine catabolic process"/>
    <property type="evidence" value="ECO:0007669"/>
    <property type="project" value="TreeGrafter"/>
</dbReference>
<evidence type="ECO:0000313" key="8">
    <source>
        <dbReference type="EMBL" id="ARN73076.1"/>
    </source>
</evidence>
<dbReference type="PANTHER" id="PTHR43785">
    <property type="entry name" value="GAMMA-GLUTAMYLPUTRESCINE SYNTHETASE"/>
    <property type="match status" value="1"/>
</dbReference>
<dbReference type="STRING" id="716816.BST96_02510"/>
<dbReference type="GO" id="GO:0005524">
    <property type="term" value="F:ATP binding"/>
    <property type="evidence" value="ECO:0007669"/>
    <property type="project" value="UniProtKB-KW"/>
</dbReference>
<evidence type="ECO:0000256" key="3">
    <source>
        <dbReference type="ARBA" id="ARBA00022840"/>
    </source>
</evidence>
<evidence type="ECO:0000256" key="2">
    <source>
        <dbReference type="ARBA" id="ARBA00022741"/>
    </source>
</evidence>
<dbReference type="Gene3D" id="3.10.20.70">
    <property type="entry name" value="Glutamine synthetase, N-terminal domain"/>
    <property type="match status" value="1"/>
</dbReference>
<dbReference type="SMART" id="SM01230">
    <property type="entry name" value="Gln-synt_C"/>
    <property type="match status" value="1"/>
</dbReference>
<proteinExistence type="inferred from homology"/>
<keyword evidence="1" id="KW-0436">Ligase</keyword>
<dbReference type="PANTHER" id="PTHR43785:SF12">
    <property type="entry name" value="TYPE-1 GLUTAMINE SYNTHETASE 2"/>
    <property type="match status" value="1"/>
</dbReference>
<dbReference type="RefSeq" id="WP_085757171.1">
    <property type="nucleotide sequence ID" value="NZ_CP019343.1"/>
</dbReference>
<dbReference type="EMBL" id="CP019343">
    <property type="protein sequence ID" value="ARN73076.1"/>
    <property type="molecule type" value="Genomic_DNA"/>
</dbReference>
<keyword evidence="3" id="KW-0067">ATP-binding</keyword>
<feature type="domain" description="GS catalytic" evidence="7">
    <location>
        <begin position="121"/>
        <end position="456"/>
    </location>
</feature>
<evidence type="ECO:0000256" key="5">
    <source>
        <dbReference type="RuleBase" id="RU000384"/>
    </source>
</evidence>
<evidence type="ECO:0000256" key="1">
    <source>
        <dbReference type="ARBA" id="ARBA00022598"/>
    </source>
</evidence>